<keyword evidence="3" id="KW-1185">Reference proteome</keyword>
<accession>A0A8H3W826</accession>
<sequence>MLIFVASIYDLLRVHGTLQIVTYLIYFIAIGMVAYMMRELHAISQAVNLWRGDGRRGAVLSTVDSVVLLHSPILMKQAPK</sequence>
<evidence type="ECO:0000256" key="1">
    <source>
        <dbReference type="SAM" id="Phobius"/>
    </source>
</evidence>
<dbReference type="Proteomes" id="UP000434172">
    <property type="component" value="Unassembled WGS sequence"/>
</dbReference>
<keyword evidence="1" id="KW-0472">Membrane</keyword>
<keyword evidence="1" id="KW-0812">Transmembrane</keyword>
<proteinExistence type="predicted"/>
<protein>
    <submittedName>
        <fullName evidence="2">Uncharacterized protein</fullName>
    </submittedName>
</protein>
<keyword evidence="1" id="KW-1133">Transmembrane helix</keyword>
<dbReference type="AlphaFoldDB" id="A0A8H3W826"/>
<gene>
    <name evidence="2" type="ORF">GQ607_011740</name>
</gene>
<comment type="caution">
    <text evidence="2">The sequence shown here is derived from an EMBL/GenBank/DDBJ whole genome shotgun (WGS) entry which is preliminary data.</text>
</comment>
<evidence type="ECO:0000313" key="3">
    <source>
        <dbReference type="Proteomes" id="UP000434172"/>
    </source>
</evidence>
<reference evidence="2 3" key="1">
    <citation type="submission" date="2019-12" db="EMBL/GenBank/DDBJ databases">
        <title>A genome sequence resource for the geographically widespread anthracnose pathogen Colletotrichum asianum.</title>
        <authorList>
            <person name="Meng Y."/>
        </authorList>
    </citation>
    <scope>NUCLEOTIDE SEQUENCE [LARGE SCALE GENOMIC DNA]</scope>
    <source>
        <strain evidence="2 3">ICMP 18580</strain>
    </source>
</reference>
<evidence type="ECO:0000313" key="2">
    <source>
        <dbReference type="EMBL" id="KAF0320982.1"/>
    </source>
</evidence>
<organism evidence="2 3">
    <name type="scientific">Colletotrichum asianum</name>
    <dbReference type="NCBI Taxonomy" id="702518"/>
    <lineage>
        <taxon>Eukaryota</taxon>
        <taxon>Fungi</taxon>
        <taxon>Dikarya</taxon>
        <taxon>Ascomycota</taxon>
        <taxon>Pezizomycotina</taxon>
        <taxon>Sordariomycetes</taxon>
        <taxon>Hypocreomycetidae</taxon>
        <taxon>Glomerellales</taxon>
        <taxon>Glomerellaceae</taxon>
        <taxon>Colletotrichum</taxon>
        <taxon>Colletotrichum gloeosporioides species complex</taxon>
    </lineage>
</organism>
<name>A0A8H3W826_9PEZI</name>
<dbReference type="EMBL" id="WOWK01000076">
    <property type="protein sequence ID" value="KAF0320982.1"/>
    <property type="molecule type" value="Genomic_DNA"/>
</dbReference>
<feature type="transmembrane region" description="Helical" evidence="1">
    <location>
        <begin position="20"/>
        <end position="37"/>
    </location>
</feature>